<keyword evidence="4" id="KW-0001">2Fe-2S</keyword>
<keyword evidence="12" id="KW-1185">Reference proteome</keyword>
<protein>
    <recommendedName>
        <fullName evidence="10">Rieske domain-containing protein</fullName>
    </recommendedName>
</protein>
<dbReference type="InterPro" id="IPR036188">
    <property type="entry name" value="FAD/NAD-bd_sf"/>
</dbReference>
<evidence type="ECO:0000256" key="2">
    <source>
        <dbReference type="ARBA" id="ARBA00006442"/>
    </source>
</evidence>
<evidence type="ECO:0000256" key="7">
    <source>
        <dbReference type="ARBA" id="ARBA00023002"/>
    </source>
</evidence>
<evidence type="ECO:0000256" key="5">
    <source>
        <dbReference type="ARBA" id="ARBA00022723"/>
    </source>
</evidence>
<gene>
    <name evidence="11" type="ORF">HGRIS_003621</name>
</gene>
<accession>A0ABR3JHQ9</accession>
<evidence type="ECO:0000256" key="6">
    <source>
        <dbReference type="ARBA" id="ARBA00022827"/>
    </source>
</evidence>
<reference evidence="12" key="1">
    <citation type="submission" date="2024-06" db="EMBL/GenBank/DDBJ databases">
        <title>Multi-omics analyses provide insights into the biosynthesis of the anticancer antibiotic pleurotin in Hohenbuehelia grisea.</title>
        <authorList>
            <person name="Weaver J.A."/>
            <person name="Alberti F."/>
        </authorList>
    </citation>
    <scope>NUCLEOTIDE SEQUENCE [LARGE SCALE GENOMIC DNA]</scope>
    <source>
        <strain evidence="12">T-177</strain>
    </source>
</reference>
<keyword evidence="7" id="KW-0560">Oxidoreductase</keyword>
<dbReference type="InterPro" id="IPR016156">
    <property type="entry name" value="FAD/NAD-linked_Rdtase_dimer_sf"/>
</dbReference>
<evidence type="ECO:0000313" key="11">
    <source>
        <dbReference type="EMBL" id="KAL0954670.1"/>
    </source>
</evidence>
<evidence type="ECO:0000256" key="9">
    <source>
        <dbReference type="ARBA" id="ARBA00023014"/>
    </source>
</evidence>
<dbReference type="PANTHER" id="PTHR43557:SF2">
    <property type="entry name" value="RIESKE DOMAIN-CONTAINING PROTEIN-RELATED"/>
    <property type="match status" value="1"/>
</dbReference>
<dbReference type="Gene3D" id="3.30.390.30">
    <property type="match status" value="1"/>
</dbReference>
<dbReference type="SUPFAM" id="SSF50022">
    <property type="entry name" value="ISP domain"/>
    <property type="match status" value="1"/>
</dbReference>
<dbReference type="InterPro" id="IPR036922">
    <property type="entry name" value="Rieske_2Fe-2S_sf"/>
</dbReference>
<evidence type="ECO:0000256" key="8">
    <source>
        <dbReference type="ARBA" id="ARBA00023004"/>
    </source>
</evidence>
<evidence type="ECO:0000313" key="12">
    <source>
        <dbReference type="Proteomes" id="UP001556367"/>
    </source>
</evidence>
<dbReference type="SUPFAM" id="SSF51905">
    <property type="entry name" value="FAD/NAD(P)-binding domain"/>
    <property type="match status" value="2"/>
</dbReference>
<dbReference type="InterPro" id="IPR050446">
    <property type="entry name" value="FAD-oxidoreductase/Apoptosis"/>
</dbReference>
<evidence type="ECO:0000256" key="3">
    <source>
        <dbReference type="ARBA" id="ARBA00022630"/>
    </source>
</evidence>
<comment type="caution">
    <text evidence="11">The sequence shown here is derived from an EMBL/GenBank/DDBJ whole genome shotgun (WGS) entry which is preliminary data.</text>
</comment>
<keyword evidence="8" id="KW-0408">Iron</keyword>
<dbReference type="PROSITE" id="PS51296">
    <property type="entry name" value="RIESKE"/>
    <property type="match status" value="1"/>
</dbReference>
<evidence type="ECO:0000256" key="1">
    <source>
        <dbReference type="ARBA" id="ARBA00001974"/>
    </source>
</evidence>
<organism evidence="11 12">
    <name type="scientific">Hohenbuehelia grisea</name>
    <dbReference type="NCBI Taxonomy" id="104357"/>
    <lineage>
        <taxon>Eukaryota</taxon>
        <taxon>Fungi</taxon>
        <taxon>Dikarya</taxon>
        <taxon>Basidiomycota</taxon>
        <taxon>Agaricomycotina</taxon>
        <taxon>Agaricomycetes</taxon>
        <taxon>Agaricomycetidae</taxon>
        <taxon>Agaricales</taxon>
        <taxon>Pleurotineae</taxon>
        <taxon>Pleurotaceae</taxon>
        <taxon>Hohenbuehelia</taxon>
    </lineage>
</organism>
<dbReference type="EMBL" id="JASNQZ010000007">
    <property type="protein sequence ID" value="KAL0954670.1"/>
    <property type="molecule type" value="Genomic_DNA"/>
</dbReference>
<dbReference type="Pfam" id="PF07992">
    <property type="entry name" value="Pyr_redox_2"/>
    <property type="match status" value="1"/>
</dbReference>
<keyword evidence="5" id="KW-0479">Metal-binding</keyword>
<name>A0ABR3JHQ9_9AGAR</name>
<dbReference type="Gene3D" id="2.102.10.10">
    <property type="entry name" value="Rieske [2Fe-2S] iron-sulphur domain"/>
    <property type="match status" value="1"/>
</dbReference>
<sequence length="573" mass="61552">MTSLKTIAVLDEKDLADGQVKQVPFEDGQVLLARTGDKVHATSAYCTHYGAPLAKGVFTSDGRIVCPWHGACFNVCTGDIEDAPAPAALHSFKTSISNGKIHVTANPSHTLKDNMSRPSKLISNTLEPSPTPGERGLIIVGGGAGAFHTIESAREHGYVKPIVLLSKEPYLPIDRTKLSKAIITDPSKIEWKNAAELKIRYGVTVRTNVTVTSISPKEHYITLESNETLAYDNLVLAPGAIPRVLPIDGLTTGDSQLKENVLTFRGVGDAVKVENAATEGKTAIVIGSSFISMEVAVAIAKKKLAAIHIIGMEKAPFEANLGTEVGTGIMEYLKSNNPNLKFYMSSTVSRVIPDEADEKRVKGVVVKTKGEDGSESETELTGDFVLMGVGVRPATDFLKGTLELAKDGGVQVDEYLRVKGVEDVYALGDIAIYPQLPTGESRRVEHWNVASNHGRTVGKALATPNDAQPFVKVPVFWSALGQQLRYCGVGNGFEEVIVKGEPSQMKFIAYYVKENKIVAVACMQNDPVMTKASELLRLGLMPTPEEVKGGKDLLSIDISTVGTKPKVEKVTAA</sequence>
<dbReference type="CDD" id="cd03478">
    <property type="entry name" value="Rieske_AIFL_N"/>
    <property type="match status" value="1"/>
</dbReference>
<comment type="cofactor">
    <cofactor evidence="1">
        <name>FAD</name>
        <dbReference type="ChEBI" id="CHEBI:57692"/>
    </cofactor>
</comment>
<dbReference type="InterPro" id="IPR023753">
    <property type="entry name" value="FAD/NAD-binding_dom"/>
</dbReference>
<dbReference type="InterPro" id="IPR028202">
    <property type="entry name" value="Reductase_C"/>
</dbReference>
<feature type="domain" description="Rieske" evidence="10">
    <location>
        <begin position="7"/>
        <end position="103"/>
    </location>
</feature>
<dbReference type="Proteomes" id="UP001556367">
    <property type="component" value="Unassembled WGS sequence"/>
</dbReference>
<proteinExistence type="inferred from homology"/>
<evidence type="ECO:0000256" key="4">
    <source>
        <dbReference type="ARBA" id="ARBA00022714"/>
    </source>
</evidence>
<dbReference type="Pfam" id="PF00355">
    <property type="entry name" value="Rieske"/>
    <property type="match status" value="1"/>
</dbReference>
<dbReference type="PANTHER" id="PTHR43557">
    <property type="entry name" value="APOPTOSIS-INDUCING FACTOR 1"/>
    <property type="match status" value="1"/>
</dbReference>
<dbReference type="Pfam" id="PF14759">
    <property type="entry name" value="Reductase_C"/>
    <property type="match status" value="1"/>
</dbReference>
<dbReference type="PRINTS" id="PR00411">
    <property type="entry name" value="PNDRDTASEI"/>
</dbReference>
<dbReference type="Gene3D" id="3.50.50.60">
    <property type="entry name" value="FAD/NAD(P)-binding domain"/>
    <property type="match status" value="2"/>
</dbReference>
<keyword evidence="6" id="KW-0274">FAD</keyword>
<dbReference type="InterPro" id="IPR017941">
    <property type="entry name" value="Rieske_2Fe-2S"/>
</dbReference>
<comment type="similarity">
    <text evidence="2">Belongs to the FAD-dependent oxidoreductase family.</text>
</comment>
<dbReference type="PRINTS" id="PR00368">
    <property type="entry name" value="FADPNR"/>
</dbReference>
<keyword evidence="3" id="KW-0285">Flavoprotein</keyword>
<dbReference type="SUPFAM" id="SSF55424">
    <property type="entry name" value="FAD/NAD-linked reductases, dimerisation (C-terminal) domain"/>
    <property type="match status" value="1"/>
</dbReference>
<evidence type="ECO:0000259" key="10">
    <source>
        <dbReference type="PROSITE" id="PS51296"/>
    </source>
</evidence>
<keyword evidence="9" id="KW-0411">Iron-sulfur</keyword>